<sequence>MVNQSSYQIRLPQFEGPFDLLLFFIERDELDIYNIPITNIIKDFLAYIHEQEKLNIELSSEFILFISTLMRIKAKMLLPRKELDAQGNEIDPRQELVDKILEYKRYKEAAVQMAEMEAMRMLMVRRGNLAKELSSIGEESGEGTEIQTITLFKLMKTFERVMKRMEQRNNKPVHTVVRYNYTMEESREYMIYTLKKNKTVPFERIFNRANDRIQAIFLFLSMLELVQLKYLTIMVGEGRNNFIVEYNENREEDEFGLDGLPNGLMSGGNEEKSGLFGEEFAEELEEDDFEEEEGNEEEDDELKDGAIENKSEEAEEDDDSDEDDEEEEDDDDDDDENDDEEENNEVDKK</sequence>
<dbReference type="EMBL" id="SGXA01000002">
    <property type="protein sequence ID" value="RZS71300.1"/>
    <property type="molecule type" value="Genomic_DNA"/>
</dbReference>
<keyword evidence="2" id="KW-0159">Chromosome partition</keyword>
<dbReference type="Proteomes" id="UP000293874">
    <property type="component" value="Unassembled WGS sequence"/>
</dbReference>
<dbReference type="RefSeq" id="WP_225980026.1">
    <property type="nucleotide sequence ID" value="NZ_CP042431.1"/>
</dbReference>
<dbReference type="InterPro" id="IPR003768">
    <property type="entry name" value="ScpA"/>
</dbReference>
<dbReference type="AlphaFoldDB" id="A0A4Q7MW81"/>
<dbReference type="Pfam" id="PF02616">
    <property type="entry name" value="SMC_ScpA"/>
    <property type="match status" value="1"/>
</dbReference>
<evidence type="ECO:0000313" key="4">
    <source>
        <dbReference type="EMBL" id="RZS71300.1"/>
    </source>
</evidence>
<reference evidence="4 5" key="1">
    <citation type="submission" date="2019-02" db="EMBL/GenBank/DDBJ databases">
        <title>Genomic Encyclopedia of Type Strains, Phase IV (KMG-IV): sequencing the most valuable type-strain genomes for metagenomic binning, comparative biology and taxonomic classification.</title>
        <authorList>
            <person name="Goeker M."/>
        </authorList>
    </citation>
    <scope>NUCLEOTIDE SEQUENCE [LARGE SCALE GENOMIC DNA]</scope>
    <source>
        <strain evidence="4 5">DSM 18116</strain>
    </source>
</reference>
<feature type="compositionally biased region" description="Basic and acidic residues" evidence="3">
    <location>
        <begin position="303"/>
        <end position="312"/>
    </location>
</feature>
<feature type="region of interest" description="Disordered" evidence="3">
    <location>
        <begin position="253"/>
        <end position="349"/>
    </location>
</feature>
<name>A0A4Q7MW81_9BACT</name>
<comment type="function">
    <text evidence="2">Participates in chromosomal partition during cell division. May act via the formation of a condensin-like complex containing Smc and ScpB that pull DNA away from mid-cell into both cell halves.</text>
</comment>
<gene>
    <name evidence="2" type="primary">scpA</name>
    <name evidence="4" type="ORF">EV199_3203</name>
</gene>
<dbReference type="GO" id="GO:0005737">
    <property type="term" value="C:cytoplasm"/>
    <property type="evidence" value="ECO:0007669"/>
    <property type="project" value="UniProtKB-SubCell"/>
</dbReference>
<keyword evidence="5" id="KW-1185">Reference proteome</keyword>
<dbReference type="GO" id="GO:0051301">
    <property type="term" value="P:cell division"/>
    <property type="evidence" value="ECO:0007669"/>
    <property type="project" value="UniProtKB-KW"/>
</dbReference>
<feature type="compositionally biased region" description="Acidic residues" evidence="3">
    <location>
        <begin position="313"/>
        <end position="349"/>
    </location>
</feature>
<comment type="subunit">
    <text evidence="2">Component of a cohesin-like complex composed of ScpA, ScpB and the Smc homodimer, in which ScpA and ScpB bind to the head domain of Smc. The presence of the three proteins is required for the association of the complex with DNA.</text>
</comment>
<comment type="subcellular location">
    <subcellularLocation>
        <location evidence="2">Cytoplasm</location>
    </subcellularLocation>
    <text evidence="2">Associated with two foci at the outer edges of the nucleoid region in young cells, and at four foci within both cell halves in older cells.</text>
</comment>
<protein>
    <recommendedName>
        <fullName evidence="1 2">Segregation and condensation protein A</fullName>
    </recommendedName>
</protein>
<dbReference type="HAMAP" id="MF_01805">
    <property type="entry name" value="ScpA"/>
    <property type="match status" value="1"/>
</dbReference>
<keyword evidence="2" id="KW-0963">Cytoplasm</keyword>
<keyword evidence="2" id="KW-0132">Cell division</keyword>
<dbReference type="PANTHER" id="PTHR33969:SF2">
    <property type="entry name" value="SEGREGATION AND CONDENSATION PROTEIN A"/>
    <property type="match status" value="1"/>
</dbReference>
<organism evidence="4 5">
    <name type="scientific">Pseudobacter ginsenosidimutans</name>
    <dbReference type="NCBI Taxonomy" id="661488"/>
    <lineage>
        <taxon>Bacteria</taxon>
        <taxon>Pseudomonadati</taxon>
        <taxon>Bacteroidota</taxon>
        <taxon>Chitinophagia</taxon>
        <taxon>Chitinophagales</taxon>
        <taxon>Chitinophagaceae</taxon>
        <taxon>Pseudobacter</taxon>
    </lineage>
</organism>
<evidence type="ECO:0000313" key="5">
    <source>
        <dbReference type="Proteomes" id="UP000293874"/>
    </source>
</evidence>
<evidence type="ECO:0000256" key="2">
    <source>
        <dbReference type="HAMAP-Rule" id="MF_01805"/>
    </source>
</evidence>
<evidence type="ECO:0000256" key="1">
    <source>
        <dbReference type="ARBA" id="ARBA00044777"/>
    </source>
</evidence>
<accession>A0A4Q7MW81</accession>
<comment type="similarity">
    <text evidence="2">Belongs to the ScpA family.</text>
</comment>
<comment type="caution">
    <text evidence="4">The sequence shown here is derived from an EMBL/GenBank/DDBJ whole genome shotgun (WGS) entry which is preliminary data.</text>
</comment>
<proteinExistence type="inferred from homology"/>
<evidence type="ECO:0000256" key="3">
    <source>
        <dbReference type="SAM" id="MobiDB-lite"/>
    </source>
</evidence>
<feature type="compositionally biased region" description="Acidic residues" evidence="3">
    <location>
        <begin position="279"/>
        <end position="302"/>
    </location>
</feature>
<dbReference type="GO" id="GO:0006260">
    <property type="term" value="P:DNA replication"/>
    <property type="evidence" value="ECO:0007669"/>
    <property type="project" value="UniProtKB-UniRule"/>
</dbReference>
<keyword evidence="2" id="KW-0131">Cell cycle</keyword>
<dbReference type="PANTHER" id="PTHR33969">
    <property type="entry name" value="SEGREGATION AND CONDENSATION PROTEIN A"/>
    <property type="match status" value="1"/>
</dbReference>
<dbReference type="Gene3D" id="6.10.250.2410">
    <property type="match status" value="1"/>
</dbReference>
<dbReference type="GO" id="GO:0007059">
    <property type="term" value="P:chromosome segregation"/>
    <property type="evidence" value="ECO:0007669"/>
    <property type="project" value="UniProtKB-UniRule"/>
</dbReference>